<evidence type="ECO:0000313" key="2">
    <source>
        <dbReference type="EMBL" id="EMG46778.1"/>
    </source>
</evidence>
<name>M3J474_CANMX</name>
<dbReference type="HOGENOM" id="CLU_1875170_0_0_1"/>
<gene>
    <name evidence="2" type="ORF">G210_2977</name>
</gene>
<accession>M3J474</accession>
<dbReference type="Proteomes" id="UP000011777">
    <property type="component" value="Unassembled WGS sequence"/>
</dbReference>
<dbReference type="AlphaFoldDB" id="M3J474"/>
<evidence type="ECO:0008006" key="4">
    <source>
        <dbReference type="Google" id="ProtNLM"/>
    </source>
</evidence>
<dbReference type="STRING" id="1245528.M3J474"/>
<dbReference type="OrthoDB" id="4026176at2759"/>
<comment type="caution">
    <text evidence="2">The sequence shown here is derived from an EMBL/GenBank/DDBJ whole genome shotgun (WGS) entry which is preliminary data.</text>
</comment>
<evidence type="ECO:0000256" key="1">
    <source>
        <dbReference type="SAM" id="MobiDB-lite"/>
    </source>
</evidence>
<proteinExistence type="predicted"/>
<evidence type="ECO:0000313" key="3">
    <source>
        <dbReference type="Proteomes" id="UP000011777"/>
    </source>
</evidence>
<sequence>MQKEGNDETTGARKTLKQQLSENRRRFQEYQTKLQTKNSTFLLDKKAAKFYDDLKQKELEKGRMEKEQKAIEKRLSDQAKEQEKALAKAKSLEAIKNANKPNKVVKITKKVKTIETPKPVSSILSGYTSSEDDEEN</sequence>
<reference evidence="2 3" key="1">
    <citation type="submission" date="2013-02" db="EMBL/GenBank/DDBJ databases">
        <title>Genome sequence of Candida maltosa Xu316, a potential industrial strain for xylitol and ethanol production.</title>
        <authorList>
            <person name="Yu J."/>
            <person name="Wang Q."/>
            <person name="Geng X."/>
            <person name="Bao W."/>
            <person name="He P."/>
            <person name="Cai J."/>
        </authorList>
    </citation>
    <scope>NUCLEOTIDE SEQUENCE [LARGE SCALE GENOMIC DNA]</scope>
    <source>
        <strain evidence="3">Xu316</strain>
    </source>
</reference>
<feature type="region of interest" description="Disordered" evidence="1">
    <location>
        <begin position="1"/>
        <end position="21"/>
    </location>
</feature>
<protein>
    <recommendedName>
        <fullName evidence="4">FAM192A/Fyv6 N-terminal domain-containing protein</fullName>
    </recommendedName>
</protein>
<keyword evidence="3" id="KW-1185">Reference proteome</keyword>
<dbReference type="EMBL" id="AOGT01001878">
    <property type="protein sequence ID" value="EMG46778.1"/>
    <property type="molecule type" value="Genomic_DNA"/>
</dbReference>
<organism evidence="2 3">
    <name type="scientific">Candida maltosa (strain Xu316)</name>
    <name type="common">Yeast</name>
    <dbReference type="NCBI Taxonomy" id="1245528"/>
    <lineage>
        <taxon>Eukaryota</taxon>
        <taxon>Fungi</taxon>
        <taxon>Dikarya</taxon>
        <taxon>Ascomycota</taxon>
        <taxon>Saccharomycotina</taxon>
        <taxon>Pichiomycetes</taxon>
        <taxon>Debaryomycetaceae</taxon>
        <taxon>Candida/Lodderomyces clade</taxon>
        <taxon>Candida</taxon>
    </lineage>
</organism>